<gene>
    <name evidence="2" type="ORF">IV01_17355</name>
</gene>
<dbReference type="AlphaFoldDB" id="A0A085VFG8"/>
<evidence type="ECO:0000313" key="2">
    <source>
        <dbReference type="EMBL" id="KFE54181.1"/>
    </source>
</evidence>
<dbReference type="OrthoDB" id="6942703at2"/>
<feature type="transmembrane region" description="Helical" evidence="1">
    <location>
        <begin position="49"/>
        <end position="71"/>
    </location>
</feature>
<dbReference type="Proteomes" id="UP000028631">
    <property type="component" value="Unassembled WGS sequence"/>
</dbReference>
<name>A0A085VFG8_PSESX</name>
<comment type="caution">
    <text evidence="2">The sequence shown here is derived from an EMBL/GenBank/DDBJ whole genome shotgun (WGS) entry which is preliminary data.</text>
</comment>
<proteinExistence type="predicted"/>
<feature type="transmembrane region" description="Helical" evidence="1">
    <location>
        <begin position="18"/>
        <end position="37"/>
    </location>
</feature>
<dbReference type="EMBL" id="JPQU01000047">
    <property type="protein sequence ID" value="KFE54181.1"/>
    <property type="molecule type" value="Genomic_DNA"/>
</dbReference>
<organism evidence="2 3">
    <name type="scientific">Pseudomonas syringae</name>
    <dbReference type="NCBI Taxonomy" id="317"/>
    <lineage>
        <taxon>Bacteria</taxon>
        <taxon>Pseudomonadati</taxon>
        <taxon>Pseudomonadota</taxon>
        <taxon>Gammaproteobacteria</taxon>
        <taxon>Pseudomonadales</taxon>
        <taxon>Pseudomonadaceae</taxon>
        <taxon>Pseudomonas</taxon>
    </lineage>
</organism>
<sequence length="249" mass="28030">MDAAVIPRSKTSMLFTKISAGVGSLLGVLWGLFTYVFPDPSVFGINLEFLNWRTMIALVSVVTFLIAFWIAFLANKLPRPLKYTVWLLLSLMLCGVFFKLGSEYAKPSFEFARGQKLIQENDSSNVFGKRVETVDDVRIELQECEQNGQAPTCTLVLTNNTSDRNFRLVSPSSLFEEAGGALNLAQLRVGDAKFDRWDSFQLIRNVPTRLTLIFEATKARVKVSPALKLTFRNRDSNESVLKFNEVKVN</sequence>
<evidence type="ECO:0000313" key="3">
    <source>
        <dbReference type="Proteomes" id="UP000028631"/>
    </source>
</evidence>
<dbReference type="RefSeq" id="WP_032629966.1">
    <property type="nucleotide sequence ID" value="NZ_JPQU01000047.1"/>
</dbReference>
<keyword evidence="1" id="KW-1133">Transmembrane helix</keyword>
<reference evidence="2 3" key="1">
    <citation type="submission" date="2014-07" db="EMBL/GenBank/DDBJ databases">
        <title>Draft Genome Sequences of Environmental Pseudomonas syringae strains.</title>
        <authorList>
            <person name="Baltrus D.A."/>
            <person name="Berge O."/>
            <person name="Morris C."/>
        </authorList>
    </citation>
    <scope>NUCLEOTIDE SEQUENCE [LARGE SCALE GENOMIC DNA]</scope>
    <source>
        <strain evidence="2 3">GAW0119</strain>
    </source>
</reference>
<keyword evidence="3" id="KW-1185">Reference proteome</keyword>
<keyword evidence="1" id="KW-0472">Membrane</keyword>
<protein>
    <submittedName>
        <fullName evidence="2">Uncharacterized protein</fullName>
    </submittedName>
</protein>
<accession>A0A085VFG8</accession>
<feature type="transmembrane region" description="Helical" evidence="1">
    <location>
        <begin position="83"/>
        <end position="101"/>
    </location>
</feature>
<keyword evidence="1" id="KW-0812">Transmembrane</keyword>
<dbReference type="PATRIC" id="fig|317.175.peg.3616"/>
<evidence type="ECO:0000256" key="1">
    <source>
        <dbReference type="SAM" id="Phobius"/>
    </source>
</evidence>